<accession>A0ABW9H1I4</accession>
<dbReference type="SUPFAM" id="SSF55797">
    <property type="entry name" value="PR-1-like"/>
    <property type="match status" value="1"/>
</dbReference>
<evidence type="ECO:0000259" key="1">
    <source>
        <dbReference type="Pfam" id="PF00188"/>
    </source>
</evidence>
<dbReference type="RefSeq" id="WP_408977721.1">
    <property type="nucleotide sequence ID" value="NZ_JBJUVG010000010.1"/>
</dbReference>
<feature type="domain" description="SCP" evidence="1">
    <location>
        <begin position="19"/>
        <end position="157"/>
    </location>
</feature>
<dbReference type="EMBL" id="JBJUVG010000010">
    <property type="protein sequence ID" value="MFM9414106.1"/>
    <property type="molecule type" value="Genomic_DNA"/>
</dbReference>
<dbReference type="PANTHER" id="PTHR31157">
    <property type="entry name" value="SCP DOMAIN-CONTAINING PROTEIN"/>
    <property type="match status" value="1"/>
</dbReference>
<dbReference type="Pfam" id="PF00188">
    <property type="entry name" value="CAP"/>
    <property type="match status" value="1"/>
</dbReference>
<dbReference type="PANTHER" id="PTHR31157:SF1">
    <property type="entry name" value="SCP DOMAIN-CONTAINING PROTEIN"/>
    <property type="match status" value="1"/>
</dbReference>
<sequence length="158" mass="17590">YKALEAPRKPFTADQLRMLELVNAARAEHGLQPVKLSPALCEGAEIRAREFGIDQKRIGATNYDNYVKAKNNGWDPHNRLDGKEYDTVLLEIGLASAGISMRENLAALPPVLSTPENAMKGWMESPGHRANILNPFNVYMGIAHSDSTAWDNWAQLFQ</sequence>
<gene>
    <name evidence="2" type="ORF">ACKQTC_06975</name>
</gene>
<comment type="caution">
    <text evidence="2">The sequence shown here is derived from an EMBL/GenBank/DDBJ whole genome shotgun (WGS) entry which is preliminary data.</text>
</comment>
<dbReference type="Proteomes" id="UP001631949">
    <property type="component" value="Unassembled WGS sequence"/>
</dbReference>
<dbReference type="Gene3D" id="3.40.33.10">
    <property type="entry name" value="CAP"/>
    <property type="match status" value="1"/>
</dbReference>
<evidence type="ECO:0000313" key="2">
    <source>
        <dbReference type="EMBL" id="MFM9414106.1"/>
    </source>
</evidence>
<protein>
    <submittedName>
        <fullName evidence="2">CAP domain-containing protein</fullName>
    </submittedName>
</protein>
<keyword evidence="3" id="KW-1185">Reference proteome</keyword>
<proteinExistence type="predicted"/>
<organism evidence="2 3">
    <name type="scientific">Peptococcus simiae</name>
    <dbReference type="NCBI Taxonomy" id="1643805"/>
    <lineage>
        <taxon>Bacteria</taxon>
        <taxon>Bacillati</taxon>
        <taxon>Bacillota</taxon>
        <taxon>Clostridia</taxon>
        <taxon>Eubacteriales</taxon>
        <taxon>Peptococcaceae</taxon>
        <taxon>Peptococcus</taxon>
    </lineage>
</organism>
<evidence type="ECO:0000313" key="3">
    <source>
        <dbReference type="Proteomes" id="UP001631949"/>
    </source>
</evidence>
<feature type="non-terminal residue" evidence="2">
    <location>
        <position position="1"/>
    </location>
</feature>
<dbReference type="InterPro" id="IPR035940">
    <property type="entry name" value="CAP_sf"/>
</dbReference>
<name>A0ABW9H1I4_9FIRM</name>
<reference evidence="2 3" key="1">
    <citation type="journal article" date="2016" name="Int. J. Syst. Evol. Microbiol.">
        <title>Peptococcus simiae sp. nov., isolated from rhesus macaque faeces and emended description of the genus Peptococcus.</title>
        <authorList>
            <person name="Shkoporov A.N."/>
            <person name="Efimov B.A."/>
            <person name="Kondova I."/>
            <person name="Ouwerling B."/>
            <person name="Chaplin A.V."/>
            <person name="Shcherbakova V.A."/>
            <person name="Langermans J.A.M."/>
        </authorList>
    </citation>
    <scope>NUCLEOTIDE SEQUENCE [LARGE SCALE GENOMIC DNA]</scope>
    <source>
        <strain evidence="2 3">M108</strain>
    </source>
</reference>
<dbReference type="InterPro" id="IPR014044">
    <property type="entry name" value="CAP_dom"/>
</dbReference>
<dbReference type="CDD" id="cd05379">
    <property type="entry name" value="CAP_bacterial"/>
    <property type="match status" value="1"/>
</dbReference>